<accession>A0A0F5IW07</accession>
<evidence type="ECO:0000256" key="5">
    <source>
        <dbReference type="ARBA" id="ARBA00022801"/>
    </source>
</evidence>
<dbReference type="PRINTS" id="PR00741">
    <property type="entry name" value="GLHYDRLASE29"/>
</dbReference>
<dbReference type="RefSeq" id="WP_147337533.1">
    <property type="nucleotide sequence ID" value="NZ_KE386763.1"/>
</dbReference>
<protein>
    <recommendedName>
        <fullName evidence="3">alpha-L-fucosidase</fullName>
        <ecNumber evidence="3">3.2.1.51</ecNumber>
    </recommendedName>
</protein>
<proteinExistence type="inferred from homology"/>
<dbReference type="PROSITE" id="PS51257">
    <property type="entry name" value="PROKAR_LIPOPROTEIN"/>
    <property type="match status" value="1"/>
</dbReference>
<evidence type="ECO:0000256" key="1">
    <source>
        <dbReference type="ARBA" id="ARBA00004071"/>
    </source>
</evidence>
<dbReference type="STRING" id="1203610.HMPREF1536_04391"/>
<keyword evidence="6" id="KW-0326">Glycosidase</keyword>
<dbReference type="InterPro" id="IPR000933">
    <property type="entry name" value="Glyco_hydro_29"/>
</dbReference>
<dbReference type="HOGENOM" id="CLU_002934_7_1_10"/>
<name>A0A0F5IW07_9BACT</name>
<evidence type="ECO:0000313" key="9">
    <source>
        <dbReference type="Proteomes" id="UP000033035"/>
    </source>
</evidence>
<dbReference type="Gene3D" id="3.20.20.80">
    <property type="entry name" value="Glycosidases"/>
    <property type="match status" value="1"/>
</dbReference>
<dbReference type="GO" id="GO:0016139">
    <property type="term" value="P:glycoside catabolic process"/>
    <property type="evidence" value="ECO:0007669"/>
    <property type="project" value="TreeGrafter"/>
</dbReference>
<evidence type="ECO:0000313" key="8">
    <source>
        <dbReference type="EMBL" id="KKB49327.1"/>
    </source>
</evidence>
<dbReference type="PANTHER" id="PTHR10030">
    <property type="entry name" value="ALPHA-L-FUCOSIDASE"/>
    <property type="match status" value="1"/>
</dbReference>
<dbReference type="InterPro" id="IPR017853">
    <property type="entry name" value="GH"/>
</dbReference>
<dbReference type="InterPro" id="IPR057739">
    <property type="entry name" value="Glyco_hydro_29_N"/>
</dbReference>
<sequence>MKTIAGNLFVWCAIILCVFSGCGQKKATPDPVRAKEVADLRFGMFICWSYSTFSGKEWTGEPHDVSFFRATSCNTDQWARTAKEAGMNYILFLTKHHDGFCLWDTQTTDLKVTNAPLKTDVLKQLRASCDKYGIKLALYFSEGDWNWEGAERGQSQKGGSNPDMKKAQLKELLTQYGPVEFIWFDHAVGDGGLSHEETTAWVHQFQPDCFAGYNHGAPSGRLSLRERGCAGPLGGDNLTWVEDAGKNEKAYDGYLVAEFTYPLLPPHEGGADWFYSLPQHDSLVFPAEKIYKDYKEAVEYGNIFSLNIGPDYNGNIREIDCKVLREVGRMIKENK</sequence>
<comment type="similarity">
    <text evidence="2">Belongs to the glycosyl hydrolase 29 family.</text>
</comment>
<dbReference type="PANTHER" id="PTHR10030:SF37">
    <property type="entry name" value="ALPHA-L-FUCOSIDASE-RELATED"/>
    <property type="match status" value="1"/>
</dbReference>
<evidence type="ECO:0000256" key="3">
    <source>
        <dbReference type="ARBA" id="ARBA00012662"/>
    </source>
</evidence>
<comment type="function">
    <text evidence="1">Alpha-L-fucosidase is responsible for hydrolyzing the alpha-1,6-linked fucose joined to the reducing-end N-acetylglucosamine of the carbohydrate moieties of glycoproteins.</text>
</comment>
<dbReference type="PATRIC" id="fig|1203610.3.peg.4472"/>
<keyword evidence="5" id="KW-0378">Hydrolase</keyword>
<evidence type="ECO:0000256" key="2">
    <source>
        <dbReference type="ARBA" id="ARBA00007951"/>
    </source>
</evidence>
<dbReference type="EC" id="3.2.1.51" evidence="3"/>
<dbReference type="AlphaFoldDB" id="A0A0F5IW07"/>
<keyword evidence="9" id="KW-1185">Reference proteome</keyword>
<dbReference type="GO" id="GO:0004560">
    <property type="term" value="F:alpha-L-fucosidase activity"/>
    <property type="evidence" value="ECO:0007669"/>
    <property type="project" value="InterPro"/>
</dbReference>
<dbReference type="GO" id="GO:0005764">
    <property type="term" value="C:lysosome"/>
    <property type="evidence" value="ECO:0007669"/>
    <property type="project" value="TreeGrafter"/>
</dbReference>
<dbReference type="InterPro" id="IPR016286">
    <property type="entry name" value="FUC_metazoa-typ"/>
</dbReference>
<organism evidence="8 9">
    <name type="scientific">Parabacteroides gordonii MS-1 = DSM 23371</name>
    <dbReference type="NCBI Taxonomy" id="1203610"/>
    <lineage>
        <taxon>Bacteria</taxon>
        <taxon>Pseudomonadati</taxon>
        <taxon>Bacteroidota</taxon>
        <taxon>Bacteroidia</taxon>
        <taxon>Bacteroidales</taxon>
        <taxon>Tannerellaceae</taxon>
        <taxon>Parabacteroides</taxon>
    </lineage>
</organism>
<comment type="caution">
    <text evidence="8">The sequence shown here is derived from an EMBL/GenBank/DDBJ whole genome shotgun (WGS) entry which is preliminary data.</text>
</comment>
<evidence type="ECO:0000256" key="6">
    <source>
        <dbReference type="ARBA" id="ARBA00023295"/>
    </source>
</evidence>
<evidence type="ECO:0000256" key="4">
    <source>
        <dbReference type="ARBA" id="ARBA00022729"/>
    </source>
</evidence>
<dbReference type="Pfam" id="PF01120">
    <property type="entry name" value="Alpha_L_fucos"/>
    <property type="match status" value="1"/>
</dbReference>
<dbReference type="SUPFAM" id="SSF51445">
    <property type="entry name" value="(Trans)glycosidases"/>
    <property type="match status" value="1"/>
</dbReference>
<gene>
    <name evidence="8" type="ORF">HMPREF1536_04391</name>
</gene>
<feature type="domain" description="Glycoside hydrolase family 29 N-terminal" evidence="7">
    <location>
        <begin position="66"/>
        <end position="334"/>
    </location>
</feature>
<dbReference type="GO" id="GO:0006004">
    <property type="term" value="P:fucose metabolic process"/>
    <property type="evidence" value="ECO:0007669"/>
    <property type="project" value="InterPro"/>
</dbReference>
<reference evidence="8 9" key="1">
    <citation type="submission" date="2013-04" db="EMBL/GenBank/DDBJ databases">
        <title>The Genome Sequence of Parabacteroides gordonii DSM 23371.</title>
        <authorList>
            <consortium name="The Broad Institute Genomics Platform"/>
            <person name="Earl A."/>
            <person name="Ward D."/>
            <person name="Feldgarden M."/>
            <person name="Gevers D."/>
            <person name="Martens E."/>
            <person name="Sakamoto M."/>
            <person name="Benno Y."/>
            <person name="Suzuki N."/>
            <person name="Matsunaga N."/>
            <person name="Koshihara K."/>
            <person name="Seki M."/>
            <person name="Komiya H."/>
            <person name="Walker B."/>
            <person name="Young S."/>
            <person name="Zeng Q."/>
            <person name="Gargeya S."/>
            <person name="Fitzgerald M."/>
            <person name="Haas B."/>
            <person name="Abouelleil A."/>
            <person name="Allen A.W."/>
            <person name="Alvarado L."/>
            <person name="Arachchi H.M."/>
            <person name="Berlin A.M."/>
            <person name="Chapman S.B."/>
            <person name="Gainer-Dewar J."/>
            <person name="Goldberg J."/>
            <person name="Griggs A."/>
            <person name="Gujja S."/>
            <person name="Hansen M."/>
            <person name="Howarth C."/>
            <person name="Imamovic A."/>
            <person name="Ireland A."/>
            <person name="Larimer J."/>
            <person name="McCowan C."/>
            <person name="Murphy C."/>
            <person name="Pearson M."/>
            <person name="Poon T.W."/>
            <person name="Priest M."/>
            <person name="Roberts A."/>
            <person name="Saif S."/>
            <person name="Shea T."/>
            <person name="Sisk P."/>
            <person name="Sykes S."/>
            <person name="Wortman J."/>
            <person name="Nusbaum C."/>
            <person name="Birren B."/>
        </authorList>
    </citation>
    <scope>NUCLEOTIDE SEQUENCE [LARGE SCALE GENOMIC DNA]</scope>
    <source>
        <strain evidence="8 9">MS-1</strain>
    </source>
</reference>
<dbReference type="SMART" id="SM00812">
    <property type="entry name" value="Alpha_L_fucos"/>
    <property type="match status" value="1"/>
</dbReference>
<evidence type="ECO:0000259" key="7">
    <source>
        <dbReference type="Pfam" id="PF01120"/>
    </source>
</evidence>
<dbReference type="EMBL" id="AQHW01000025">
    <property type="protein sequence ID" value="KKB49327.1"/>
    <property type="molecule type" value="Genomic_DNA"/>
</dbReference>
<dbReference type="Proteomes" id="UP000033035">
    <property type="component" value="Unassembled WGS sequence"/>
</dbReference>
<keyword evidence="4" id="KW-0732">Signal</keyword>